<dbReference type="HOGENOM" id="CLU_2208112_0_0_5"/>
<proteinExistence type="predicted"/>
<sequence length="107" mass="11490">MKIAILGASVSAQTITHNTGEVTGYAEVMRREHTGALGTCVIKQFTYPGNRLSDGGLLRLSFGSGWLSNPTLPKNPMATDSYTTTWDVTDLVTIDMGQRTLDSKGVP</sequence>
<dbReference type="AlphaFoldDB" id="A0A0A0HTV0"/>
<reference evidence="1 2" key="1">
    <citation type="submission" date="2013-01" db="EMBL/GenBank/DDBJ databases">
        <authorList>
            <person name="Fiebig A."/>
            <person name="Goeker M."/>
            <person name="Klenk H.-P.P."/>
        </authorList>
    </citation>
    <scope>NUCLEOTIDE SEQUENCE [LARGE SCALE GENOMIC DNA]</scope>
    <source>
        <strain evidence="1 2">DSM 17069</strain>
    </source>
</reference>
<protein>
    <submittedName>
        <fullName evidence="1">Uncharacterized protein</fullName>
    </submittedName>
</protein>
<name>A0A0A0HTV0_9RHOB</name>
<dbReference type="Proteomes" id="UP000030021">
    <property type="component" value="Unassembled WGS sequence"/>
</dbReference>
<organism evidence="1 2">
    <name type="scientific">Roseovarius mucosus DSM 17069</name>
    <dbReference type="NCBI Taxonomy" id="1288298"/>
    <lineage>
        <taxon>Bacteria</taxon>
        <taxon>Pseudomonadati</taxon>
        <taxon>Pseudomonadota</taxon>
        <taxon>Alphaproteobacteria</taxon>
        <taxon>Rhodobacterales</taxon>
        <taxon>Roseobacteraceae</taxon>
        <taxon>Roseovarius</taxon>
    </lineage>
</organism>
<evidence type="ECO:0000313" key="1">
    <source>
        <dbReference type="EMBL" id="KGM89513.1"/>
    </source>
</evidence>
<dbReference type="PATRIC" id="fig|1288298.3.peg.104"/>
<dbReference type="EMBL" id="AONH01000001">
    <property type="protein sequence ID" value="KGM89513.1"/>
    <property type="molecule type" value="Genomic_DNA"/>
</dbReference>
<comment type="caution">
    <text evidence="1">The sequence shown here is derived from an EMBL/GenBank/DDBJ whole genome shotgun (WGS) entry which is preliminary data.</text>
</comment>
<evidence type="ECO:0000313" key="2">
    <source>
        <dbReference type="Proteomes" id="UP000030021"/>
    </source>
</evidence>
<dbReference type="RefSeq" id="WP_037276025.1">
    <property type="nucleotide sequence ID" value="NZ_KN293991.1"/>
</dbReference>
<accession>A0A0A0HTV0</accession>
<gene>
    <name evidence="1" type="ORF">rosmuc_00104</name>
</gene>